<dbReference type="InParanoid" id="B7FPI2"/>
<evidence type="ECO:0000256" key="5">
    <source>
        <dbReference type="ARBA" id="ARBA00023004"/>
    </source>
</evidence>
<dbReference type="PaxDb" id="2850-Phatr31846"/>
<dbReference type="GO" id="GO:0004656">
    <property type="term" value="F:procollagen-proline 4-dioxygenase activity"/>
    <property type="evidence" value="ECO:0007669"/>
    <property type="project" value="TreeGrafter"/>
</dbReference>
<sequence>MSSTRRERLLPQLRDALAWTAVLLLLGLLPFGAASTTDDWMRLDYAVFPRRHVDEAAVLEWGHSAIISALDASVAWFGPQTSQAALLEVEAQPVLASPVHGVSNTVQEALDALEEQASDVETNEQVANWRKIVLDNADEVQGNVVVMTNTGDLSGPQMAMLAQNSGAAAFLRNNSHHHAALAALIDIPTVMISMNAANVLTTATVDPNASSRRRVVNHGMPDRVRLYAGGDRPFFEDAQAESPAVYLIHNVLTREECKALQTRASTRLQPLEAIASTAGGTRSPLQYTTASSLRGDKSGGPYYVGDVSRVVLWQGLWQSQAAKAVEERIEQVTGFPSTHYSDWIVDRYEAGAYVRPHVDNILAADGTAPIAVLTVFLNDDGGDAAIVYPSVPTNAAAQKPLKIRPQQGLAVVHHVTDDHHRIDTNAVTGVLPASTEHGDAYYLARKYIYATPVSTARRLVLPALSLVAAGGGNLPSLVVRLHVAMLEQFGVPQGNANFDRVCIFVPLLLVLLLVQYVVNRLMNQPSKPPSKSASGTGSSSTSANKKRDKKQN</sequence>
<evidence type="ECO:0000256" key="4">
    <source>
        <dbReference type="ARBA" id="ARBA00023002"/>
    </source>
</evidence>
<protein>
    <recommendedName>
        <fullName evidence="8">Prolyl 4-hydroxylase alpha subunit domain-containing protein</fullName>
    </recommendedName>
</protein>
<proteinExistence type="predicted"/>
<keyword evidence="3" id="KW-0223">Dioxygenase</keyword>
<feature type="region of interest" description="Disordered" evidence="6">
    <location>
        <begin position="524"/>
        <end position="552"/>
    </location>
</feature>
<keyword evidence="7" id="KW-1133">Transmembrane helix</keyword>
<accession>B7FPI2</accession>
<dbReference type="HOGENOM" id="CLU_807672_0_0_1"/>
<keyword evidence="2" id="KW-0479">Metal-binding</keyword>
<reference evidence="9 10" key="1">
    <citation type="journal article" date="2008" name="Nature">
        <title>The Phaeodactylum genome reveals the evolutionary history of diatom genomes.</title>
        <authorList>
            <person name="Bowler C."/>
            <person name="Allen A.E."/>
            <person name="Badger J.H."/>
            <person name="Grimwood J."/>
            <person name="Jabbari K."/>
            <person name="Kuo A."/>
            <person name="Maheswari U."/>
            <person name="Martens C."/>
            <person name="Maumus F."/>
            <person name="Otillar R.P."/>
            <person name="Rayko E."/>
            <person name="Salamov A."/>
            <person name="Vandepoele K."/>
            <person name="Beszteri B."/>
            <person name="Gruber A."/>
            <person name="Heijde M."/>
            <person name="Katinka M."/>
            <person name="Mock T."/>
            <person name="Valentin K."/>
            <person name="Verret F."/>
            <person name="Berges J.A."/>
            <person name="Brownlee C."/>
            <person name="Cadoret J.P."/>
            <person name="Chiovitti A."/>
            <person name="Choi C.J."/>
            <person name="Coesel S."/>
            <person name="De Martino A."/>
            <person name="Detter J.C."/>
            <person name="Durkin C."/>
            <person name="Falciatore A."/>
            <person name="Fournet J."/>
            <person name="Haruta M."/>
            <person name="Huysman M.J."/>
            <person name="Jenkins B.D."/>
            <person name="Jiroutova K."/>
            <person name="Jorgensen R.E."/>
            <person name="Joubert Y."/>
            <person name="Kaplan A."/>
            <person name="Kroger N."/>
            <person name="Kroth P.G."/>
            <person name="La Roche J."/>
            <person name="Lindquist E."/>
            <person name="Lommer M."/>
            <person name="Martin-Jezequel V."/>
            <person name="Lopez P.J."/>
            <person name="Lucas S."/>
            <person name="Mangogna M."/>
            <person name="McGinnis K."/>
            <person name="Medlin L.K."/>
            <person name="Montsant A."/>
            <person name="Oudot-Le Secq M.P."/>
            <person name="Napoli C."/>
            <person name="Obornik M."/>
            <person name="Parker M.S."/>
            <person name="Petit J.L."/>
            <person name="Porcel B.M."/>
            <person name="Poulsen N."/>
            <person name="Robison M."/>
            <person name="Rychlewski L."/>
            <person name="Rynearson T.A."/>
            <person name="Schmutz J."/>
            <person name="Shapiro H."/>
            <person name="Siaut M."/>
            <person name="Stanley M."/>
            <person name="Sussman M.R."/>
            <person name="Taylor A.R."/>
            <person name="Vardi A."/>
            <person name="von Dassow P."/>
            <person name="Vyverman W."/>
            <person name="Willis A."/>
            <person name="Wyrwicz L.S."/>
            <person name="Rokhsar D.S."/>
            <person name="Weissenbach J."/>
            <person name="Armbrust E.V."/>
            <person name="Green B.R."/>
            <person name="Van de Peer Y."/>
            <person name="Grigoriev I.V."/>
        </authorList>
    </citation>
    <scope>NUCLEOTIDE SEQUENCE [LARGE SCALE GENOMIC DNA]</scope>
    <source>
        <strain evidence="9 10">CCAP 1055/1</strain>
    </source>
</reference>
<keyword evidence="7" id="KW-0812">Transmembrane</keyword>
<dbReference type="EMBL" id="CM000605">
    <property type="protein sequence ID" value="EEC51679.1"/>
    <property type="molecule type" value="Genomic_DNA"/>
</dbReference>
<evidence type="ECO:0000313" key="9">
    <source>
        <dbReference type="EMBL" id="EEC51679.1"/>
    </source>
</evidence>
<dbReference type="GO" id="GO:0005506">
    <property type="term" value="F:iron ion binding"/>
    <property type="evidence" value="ECO:0007669"/>
    <property type="project" value="InterPro"/>
</dbReference>
<dbReference type="SUPFAM" id="SSF51197">
    <property type="entry name" value="Clavaminate synthase-like"/>
    <property type="match status" value="1"/>
</dbReference>
<name>B7FPI2_PHATC</name>
<dbReference type="GO" id="GO:0005783">
    <property type="term" value="C:endoplasmic reticulum"/>
    <property type="evidence" value="ECO:0007669"/>
    <property type="project" value="TreeGrafter"/>
</dbReference>
<dbReference type="InterPro" id="IPR006620">
    <property type="entry name" value="Pro_4_hyd_alph"/>
</dbReference>
<gene>
    <name evidence="9" type="ORF">PHATRDRAFT_31846</name>
</gene>
<dbReference type="GeneID" id="7196149"/>
<evidence type="ECO:0000256" key="6">
    <source>
        <dbReference type="SAM" id="MobiDB-lite"/>
    </source>
</evidence>
<evidence type="ECO:0000256" key="2">
    <source>
        <dbReference type="ARBA" id="ARBA00022723"/>
    </source>
</evidence>
<keyword evidence="10" id="KW-1185">Reference proteome</keyword>
<dbReference type="eggNOG" id="KOG1591">
    <property type="taxonomic scope" value="Eukaryota"/>
</dbReference>
<keyword evidence="5" id="KW-0408">Iron</keyword>
<dbReference type="AlphaFoldDB" id="B7FPI2"/>
<dbReference type="SMART" id="SM00702">
    <property type="entry name" value="P4Hc"/>
    <property type="match status" value="1"/>
</dbReference>
<dbReference type="Proteomes" id="UP000000759">
    <property type="component" value="Chromosome 1"/>
</dbReference>
<dbReference type="PANTHER" id="PTHR10869">
    <property type="entry name" value="PROLYL 4-HYDROXYLASE ALPHA SUBUNIT"/>
    <property type="match status" value="1"/>
</dbReference>
<evidence type="ECO:0000259" key="8">
    <source>
        <dbReference type="SMART" id="SM00702"/>
    </source>
</evidence>
<keyword evidence="7" id="KW-0472">Membrane</keyword>
<evidence type="ECO:0000256" key="7">
    <source>
        <dbReference type="SAM" id="Phobius"/>
    </source>
</evidence>
<evidence type="ECO:0000313" key="10">
    <source>
        <dbReference type="Proteomes" id="UP000000759"/>
    </source>
</evidence>
<keyword evidence="4" id="KW-0560">Oxidoreductase</keyword>
<dbReference type="PANTHER" id="PTHR10869:SF226">
    <property type="entry name" value="PROLYL 4-HYDROXYLASE ALPHA SUBUNIT DOMAIN-CONTAINING PROTEIN"/>
    <property type="match status" value="1"/>
</dbReference>
<evidence type="ECO:0000256" key="1">
    <source>
        <dbReference type="ARBA" id="ARBA00001961"/>
    </source>
</evidence>
<feature type="domain" description="Prolyl 4-hydroxylase alpha subunit" evidence="8">
    <location>
        <begin position="243"/>
        <end position="449"/>
    </location>
</feature>
<evidence type="ECO:0000256" key="3">
    <source>
        <dbReference type="ARBA" id="ARBA00022964"/>
    </source>
</evidence>
<organism evidence="9 10">
    <name type="scientific">Phaeodactylum tricornutum (strain CCAP 1055/1)</name>
    <dbReference type="NCBI Taxonomy" id="556484"/>
    <lineage>
        <taxon>Eukaryota</taxon>
        <taxon>Sar</taxon>
        <taxon>Stramenopiles</taxon>
        <taxon>Ochrophyta</taxon>
        <taxon>Bacillariophyta</taxon>
        <taxon>Bacillariophyceae</taxon>
        <taxon>Bacillariophycidae</taxon>
        <taxon>Naviculales</taxon>
        <taxon>Phaeodactylaceae</taxon>
        <taxon>Phaeodactylum</taxon>
    </lineage>
</organism>
<dbReference type="KEGG" id="pti:PHATRDRAFT_31846"/>
<dbReference type="Gene3D" id="2.60.120.620">
    <property type="entry name" value="q2cbj1_9rhob like domain"/>
    <property type="match status" value="1"/>
</dbReference>
<dbReference type="OrthoDB" id="420380at2759"/>
<reference evidence="10" key="2">
    <citation type="submission" date="2008-08" db="EMBL/GenBank/DDBJ databases">
        <authorList>
            <consortium name="Diatom Consortium"/>
            <person name="Grigoriev I."/>
            <person name="Grimwood J."/>
            <person name="Kuo A."/>
            <person name="Otillar R.P."/>
            <person name="Salamov A."/>
            <person name="Detter J.C."/>
            <person name="Lindquist E."/>
            <person name="Shapiro H."/>
            <person name="Lucas S."/>
            <person name="Glavina del Rio T."/>
            <person name="Pitluck S."/>
            <person name="Rokhsar D."/>
            <person name="Bowler C."/>
        </authorList>
    </citation>
    <scope>GENOME REANNOTATION</scope>
    <source>
        <strain evidence="10">CCAP 1055/1</strain>
    </source>
</reference>
<dbReference type="RefSeq" id="XP_002177216.1">
    <property type="nucleotide sequence ID" value="XM_002177180.1"/>
</dbReference>
<dbReference type="GO" id="GO:0031418">
    <property type="term" value="F:L-ascorbic acid binding"/>
    <property type="evidence" value="ECO:0007669"/>
    <property type="project" value="InterPro"/>
</dbReference>
<comment type="cofactor">
    <cofactor evidence="1">
        <name>L-ascorbate</name>
        <dbReference type="ChEBI" id="CHEBI:38290"/>
    </cofactor>
</comment>
<dbReference type="InterPro" id="IPR045054">
    <property type="entry name" value="P4HA-like"/>
</dbReference>
<feature type="transmembrane region" description="Helical" evidence="7">
    <location>
        <begin position="503"/>
        <end position="522"/>
    </location>
</feature>
<feature type="compositionally biased region" description="Low complexity" evidence="6">
    <location>
        <begin position="529"/>
        <end position="543"/>
    </location>
</feature>